<dbReference type="Proteomes" id="UP001197492">
    <property type="component" value="Unassembled WGS sequence"/>
</dbReference>
<evidence type="ECO:0000313" key="6">
    <source>
        <dbReference type="Proteomes" id="UP001197492"/>
    </source>
</evidence>
<dbReference type="PANTHER" id="PTHR37478">
    <property type="match status" value="1"/>
</dbReference>
<dbReference type="Proteomes" id="UP001196408">
    <property type="component" value="Unassembled WGS sequence"/>
</dbReference>
<dbReference type="Pfam" id="PF02001">
    <property type="entry name" value="DUF134"/>
    <property type="match status" value="1"/>
</dbReference>
<keyword evidence="6" id="KW-1185">Reference proteome</keyword>
<evidence type="ECO:0000313" key="5">
    <source>
        <dbReference type="Proteomes" id="UP001196408"/>
    </source>
</evidence>
<dbReference type="InterPro" id="IPR003731">
    <property type="entry name" value="Di-Nase_FeMo-co_biosynth"/>
</dbReference>
<dbReference type="InterPro" id="IPR002852">
    <property type="entry name" value="UPF0251"/>
</dbReference>
<dbReference type="EMBL" id="JAHOEF010000096">
    <property type="protein sequence ID" value="MBV3383604.1"/>
    <property type="molecule type" value="Genomic_DNA"/>
</dbReference>
<reference evidence="3 6" key="1">
    <citation type="submission" date="2021-06" db="EMBL/GenBank/DDBJ databases">
        <title>Collection of gut derived symbiotic bacterial strains cultured from healthy donors.</title>
        <authorList>
            <person name="Lin H."/>
            <person name="Littmann E."/>
            <person name="Pamer E.G."/>
        </authorList>
    </citation>
    <scope>NUCLEOTIDE SEQUENCE</scope>
    <source>
        <strain evidence="4 6">MSK.21.70</strain>
        <strain evidence="3">MSK.21.82</strain>
    </source>
</reference>
<comment type="similarity">
    <text evidence="1">Belongs to the UPF0251 family.</text>
</comment>
<comment type="caution">
    <text evidence="3">The sequence shown here is derived from an EMBL/GenBank/DDBJ whole genome shotgun (WGS) entry which is preliminary data.</text>
</comment>
<name>A0AAW4N0Q0_9FIRM</name>
<sequence>MARPKRSRTITGFPEYNMFVPDGIPQRGYIELELDEFEVIRLIDYKSYTHAKCADKMNISRTTVTEIYARARKKIARSIMEGYPLRIEGNECIKKTGYPVLKVKGEHIMRIAVTYENESVFPHFGKTSQFKLYDVENNEIKESQVVGTEGLGHGALAILLSNLNVDVLICGGIGRGAIMALSGSNINVVGGVTGDCDTAVKAYLDGTLVTESEPTCGCSYDSCECHDE</sequence>
<dbReference type="Pfam" id="PF02579">
    <property type="entry name" value="Nitro_FeMo-Co"/>
    <property type="match status" value="1"/>
</dbReference>
<evidence type="ECO:0000256" key="1">
    <source>
        <dbReference type="ARBA" id="ARBA00009350"/>
    </source>
</evidence>
<organism evidence="3 5">
    <name type="scientific">Catenibacterium mitsuokai</name>
    <dbReference type="NCBI Taxonomy" id="100886"/>
    <lineage>
        <taxon>Bacteria</taxon>
        <taxon>Bacillati</taxon>
        <taxon>Bacillota</taxon>
        <taxon>Erysipelotrichia</taxon>
        <taxon>Erysipelotrichales</taxon>
        <taxon>Coprobacillaceae</taxon>
        <taxon>Catenibacterium</taxon>
    </lineage>
</organism>
<dbReference type="InterPro" id="IPR033913">
    <property type="entry name" value="MTH1175_dom"/>
</dbReference>
<evidence type="ECO:0000313" key="3">
    <source>
        <dbReference type="EMBL" id="MBV3383604.1"/>
    </source>
</evidence>
<protein>
    <submittedName>
        <fullName evidence="3">DUF134 domain-containing protein</fullName>
    </submittedName>
</protein>
<proteinExistence type="inferred from homology"/>
<accession>A0AAW4N0Q0</accession>
<gene>
    <name evidence="3" type="ORF">KSV97_10380</name>
    <name evidence="4" type="ORF">KSW06_10315</name>
</gene>
<dbReference type="AlphaFoldDB" id="A0AAW4N0Q0"/>
<evidence type="ECO:0000313" key="4">
    <source>
        <dbReference type="EMBL" id="MBV3393628.1"/>
    </source>
</evidence>
<dbReference type="CDD" id="cd00851">
    <property type="entry name" value="MTH1175"/>
    <property type="match status" value="1"/>
</dbReference>
<dbReference type="EMBL" id="JAHOEL010000095">
    <property type="protein sequence ID" value="MBV3393628.1"/>
    <property type="molecule type" value="Genomic_DNA"/>
</dbReference>
<feature type="domain" description="Dinitrogenase iron-molybdenum cofactor biosynthesis" evidence="2">
    <location>
        <begin position="117"/>
        <end position="204"/>
    </location>
</feature>
<dbReference type="PANTHER" id="PTHR37478:SF2">
    <property type="entry name" value="UPF0251 PROTEIN TK0562"/>
    <property type="match status" value="1"/>
</dbReference>
<dbReference type="RefSeq" id="WP_217748259.1">
    <property type="nucleotide sequence ID" value="NZ_JAHOEB010000100.1"/>
</dbReference>
<evidence type="ECO:0000259" key="2">
    <source>
        <dbReference type="Pfam" id="PF02579"/>
    </source>
</evidence>